<evidence type="ECO:0000256" key="4">
    <source>
        <dbReference type="ARBA" id="ARBA00023329"/>
    </source>
</evidence>
<protein>
    <submittedName>
        <fullName evidence="6">Clathrin interactor EPSIN 1-like isoform X3</fullName>
    </submittedName>
</protein>
<dbReference type="PROSITE" id="PS50942">
    <property type="entry name" value="ENTH"/>
    <property type="match status" value="1"/>
</dbReference>
<evidence type="ECO:0000313" key="7">
    <source>
        <dbReference type="Proteomes" id="UP000275267"/>
    </source>
</evidence>
<dbReference type="GO" id="GO:0030125">
    <property type="term" value="C:clathrin vesicle coat"/>
    <property type="evidence" value="ECO:0007669"/>
    <property type="project" value="TreeGrafter"/>
</dbReference>
<dbReference type="GO" id="GO:0005543">
    <property type="term" value="F:phospholipid binding"/>
    <property type="evidence" value="ECO:0007669"/>
    <property type="project" value="TreeGrafter"/>
</dbReference>
<dbReference type="GO" id="GO:0005794">
    <property type="term" value="C:Golgi apparatus"/>
    <property type="evidence" value="ECO:0007669"/>
    <property type="project" value="UniProtKB-SubCell"/>
</dbReference>
<keyword evidence="4" id="KW-0968">Cytoplasmic vesicle</keyword>
<dbReference type="PANTHER" id="PTHR12276">
    <property type="entry name" value="EPSIN/ENT-RELATED"/>
    <property type="match status" value="1"/>
</dbReference>
<dbReference type="SUPFAM" id="SSF48464">
    <property type="entry name" value="ENTH/VHS domain"/>
    <property type="match status" value="1"/>
</dbReference>
<dbReference type="GO" id="GO:0006897">
    <property type="term" value="P:endocytosis"/>
    <property type="evidence" value="ECO:0007669"/>
    <property type="project" value="TreeGrafter"/>
</dbReference>
<dbReference type="GO" id="GO:0030276">
    <property type="term" value="F:clathrin binding"/>
    <property type="evidence" value="ECO:0007669"/>
    <property type="project" value="TreeGrafter"/>
</dbReference>
<feature type="domain" description="ENTH" evidence="5">
    <location>
        <begin position="1"/>
        <end position="73"/>
    </location>
</feature>
<dbReference type="STRING" id="4540.A0A3L6SKI9"/>
<keyword evidence="3" id="KW-0333">Golgi apparatus</keyword>
<dbReference type="GO" id="GO:0005768">
    <property type="term" value="C:endosome"/>
    <property type="evidence" value="ECO:0007669"/>
    <property type="project" value="TreeGrafter"/>
</dbReference>
<sequence>MDFMKALAVIEYLLANGAERAVDEITDNSSQIVKLTSFEYVESNGKDVGLNVRKKAETVLSIVDNRDKLQQVREKAAATRDK</sequence>
<dbReference type="InterPro" id="IPR008942">
    <property type="entry name" value="ENTH_VHS"/>
</dbReference>
<gene>
    <name evidence="6" type="ORF">C2845_PM07G22350</name>
</gene>
<evidence type="ECO:0000256" key="1">
    <source>
        <dbReference type="ARBA" id="ARBA00004132"/>
    </source>
</evidence>
<comment type="subcellular location">
    <subcellularLocation>
        <location evidence="1">Cytoplasmic vesicle</location>
        <location evidence="1">Clathrin-coated vesicle</location>
    </subcellularLocation>
    <subcellularLocation>
        <location evidence="2">Golgi apparatus</location>
    </subcellularLocation>
</comment>
<dbReference type="EMBL" id="PQIB02000004">
    <property type="protein sequence ID" value="RLN22073.1"/>
    <property type="molecule type" value="Genomic_DNA"/>
</dbReference>
<evidence type="ECO:0000256" key="3">
    <source>
        <dbReference type="ARBA" id="ARBA00023034"/>
    </source>
</evidence>
<name>A0A3L6SKI9_PANMI</name>
<reference evidence="7" key="1">
    <citation type="journal article" date="2019" name="Nat. Commun.">
        <title>The genome of broomcorn millet.</title>
        <authorList>
            <person name="Zou C."/>
            <person name="Miki D."/>
            <person name="Li D."/>
            <person name="Tang Q."/>
            <person name="Xiao L."/>
            <person name="Rajput S."/>
            <person name="Deng P."/>
            <person name="Jia W."/>
            <person name="Huang R."/>
            <person name="Zhang M."/>
            <person name="Sun Y."/>
            <person name="Hu J."/>
            <person name="Fu X."/>
            <person name="Schnable P.S."/>
            <person name="Li F."/>
            <person name="Zhang H."/>
            <person name="Feng B."/>
            <person name="Zhu X."/>
            <person name="Liu R."/>
            <person name="Schnable J.C."/>
            <person name="Zhu J.-K."/>
            <person name="Zhang H."/>
        </authorList>
    </citation>
    <scope>NUCLEOTIDE SEQUENCE [LARGE SCALE GENOMIC DNA]</scope>
</reference>
<dbReference type="Pfam" id="PF01417">
    <property type="entry name" value="ENTH"/>
    <property type="match status" value="1"/>
</dbReference>
<comment type="caution">
    <text evidence="6">The sequence shown here is derived from an EMBL/GenBank/DDBJ whole genome shotgun (WGS) entry which is preliminary data.</text>
</comment>
<dbReference type="GO" id="GO:0005886">
    <property type="term" value="C:plasma membrane"/>
    <property type="evidence" value="ECO:0007669"/>
    <property type="project" value="TreeGrafter"/>
</dbReference>
<dbReference type="Proteomes" id="UP000275267">
    <property type="component" value="Unassembled WGS sequence"/>
</dbReference>
<evidence type="ECO:0000256" key="2">
    <source>
        <dbReference type="ARBA" id="ARBA00004555"/>
    </source>
</evidence>
<proteinExistence type="predicted"/>
<accession>A0A3L6SKI9</accession>
<dbReference type="AlphaFoldDB" id="A0A3L6SKI9"/>
<keyword evidence="7" id="KW-1185">Reference proteome</keyword>
<dbReference type="PANTHER" id="PTHR12276:SF87">
    <property type="entry name" value="OS01G0738600 PROTEIN"/>
    <property type="match status" value="1"/>
</dbReference>
<dbReference type="OrthoDB" id="4033880at2759"/>
<evidence type="ECO:0000259" key="5">
    <source>
        <dbReference type="PROSITE" id="PS50942"/>
    </source>
</evidence>
<organism evidence="6 7">
    <name type="scientific">Panicum miliaceum</name>
    <name type="common">Proso millet</name>
    <name type="synonym">Broomcorn millet</name>
    <dbReference type="NCBI Taxonomy" id="4540"/>
    <lineage>
        <taxon>Eukaryota</taxon>
        <taxon>Viridiplantae</taxon>
        <taxon>Streptophyta</taxon>
        <taxon>Embryophyta</taxon>
        <taxon>Tracheophyta</taxon>
        <taxon>Spermatophyta</taxon>
        <taxon>Magnoliopsida</taxon>
        <taxon>Liliopsida</taxon>
        <taxon>Poales</taxon>
        <taxon>Poaceae</taxon>
        <taxon>PACMAD clade</taxon>
        <taxon>Panicoideae</taxon>
        <taxon>Panicodae</taxon>
        <taxon>Paniceae</taxon>
        <taxon>Panicinae</taxon>
        <taxon>Panicum</taxon>
        <taxon>Panicum sect. Panicum</taxon>
    </lineage>
</organism>
<evidence type="ECO:0000313" key="6">
    <source>
        <dbReference type="EMBL" id="RLN22073.1"/>
    </source>
</evidence>
<dbReference type="InterPro" id="IPR013809">
    <property type="entry name" value="ENTH"/>
</dbReference>
<dbReference type="Gene3D" id="1.25.40.90">
    <property type="match status" value="1"/>
</dbReference>